<protein>
    <recommendedName>
        <fullName evidence="3">2-phosphoglycerate kinase</fullName>
    </recommendedName>
</protein>
<dbReference type="SUPFAM" id="SSF52540">
    <property type="entry name" value="P-loop containing nucleoside triphosphate hydrolases"/>
    <property type="match status" value="1"/>
</dbReference>
<dbReference type="InterPro" id="IPR027417">
    <property type="entry name" value="P-loop_NTPase"/>
</dbReference>
<keyword evidence="2" id="KW-1185">Reference proteome</keyword>
<proteinExistence type="predicted"/>
<sequence length="200" mass="22020">MSHGVRVVLIGGTSNVGKSTVAEVIARRLGFDYVSTDKLGRHPGRPWGEVPPHVVEHYRSLTSSQLVDALLEHYQRMWPRIEELVTGRATAPEAAGLVLEGSGVWPANAARLTTPYTSAVWLSANERVLTARMQGVSGYADLSAEARYLVDKFLARSLGYQTRMLALVEQLALNHLDVSELRSPEQLTNEILDSVERSLT</sequence>
<dbReference type="EMBL" id="SJJY01000001">
    <property type="protein sequence ID" value="TCC26631.1"/>
    <property type="molecule type" value="Genomic_DNA"/>
</dbReference>
<evidence type="ECO:0008006" key="3">
    <source>
        <dbReference type="Google" id="ProtNLM"/>
    </source>
</evidence>
<accession>A0ABY2AAU7</accession>
<name>A0ABY2AAU7_9ACTN</name>
<dbReference type="Proteomes" id="UP000292385">
    <property type="component" value="Unassembled WGS sequence"/>
</dbReference>
<dbReference type="Gene3D" id="3.40.50.300">
    <property type="entry name" value="P-loop containing nucleotide triphosphate hydrolases"/>
    <property type="match status" value="1"/>
</dbReference>
<organism evidence="1 2">
    <name type="scientific">Kribbella speibonae</name>
    <dbReference type="NCBI Taxonomy" id="1572660"/>
    <lineage>
        <taxon>Bacteria</taxon>
        <taxon>Bacillati</taxon>
        <taxon>Actinomycetota</taxon>
        <taxon>Actinomycetes</taxon>
        <taxon>Propionibacteriales</taxon>
        <taxon>Kribbellaceae</taxon>
        <taxon>Kribbella</taxon>
    </lineage>
</organism>
<evidence type="ECO:0000313" key="1">
    <source>
        <dbReference type="EMBL" id="TCC26631.1"/>
    </source>
</evidence>
<evidence type="ECO:0000313" key="2">
    <source>
        <dbReference type="Proteomes" id="UP000292385"/>
    </source>
</evidence>
<gene>
    <name evidence="1" type="ORF">E0H58_00925</name>
</gene>
<reference evidence="1 2" key="1">
    <citation type="submission" date="2019-02" db="EMBL/GenBank/DDBJ databases">
        <title>Kribbella capetownensis sp. nov. and Kribbella speibonae sp. nov., isolated from soil.</title>
        <authorList>
            <person name="Curtis S.M."/>
            <person name="Norton I."/>
            <person name="Everest G.J."/>
            <person name="Meyers P.R."/>
        </authorList>
    </citation>
    <scope>NUCLEOTIDE SEQUENCE [LARGE SCALE GENOMIC DNA]</scope>
    <source>
        <strain evidence="1 2">SK5</strain>
    </source>
</reference>
<comment type="caution">
    <text evidence="1">The sequence shown here is derived from an EMBL/GenBank/DDBJ whole genome shotgun (WGS) entry which is preliminary data.</text>
</comment>